<comment type="subcellular location">
    <subcellularLocation>
        <location evidence="1">Cell membrane</location>
        <topology evidence="1">Multi-pass membrane protein</topology>
    </subcellularLocation>
</comment>
<dbReference type="Proteomes" id="UP000216446">
    <property type="component" value="Unassembled WGS sequence"/>
</dbReference>
<evidence type="ECO:0000256" key="4">
    <source>
        <dbReference type="ARBA" id="ARBA00022989"/>
    </source>
</evidence>
<dbReference type="InterPro" id="IPR004869">
    <property type="entry name" value="MMPL_dom"/>
</dbReference>
<feature type="transmembrane region" description="Helical" evidence="6">
    <location>
        <begin position="273"/>
        <end position="300"/>
    </location>
</feature>
<gene>
    <name evidence="8" type="ORF">BSZ36_15410</name>
</gene>
<feature type="domain" description="SSD" evidence="7">
    <location>
        <begin position="238"/>
        <end position="405"/>
    </location>
</feature>
<dbReference type="Gene3D" id="1.20.1640.10">
    <property type="entry name" value="Multidrug efflux transporter AcrB transmembrane domain"/>
    <property type="match status" value="2"/>
</dbReference>
<dbReference type="Pfam" id="PF03176">
    <property type="entry name" value="MMPL"/>
    <property type="match status" value="2"/>
</dbReference>
<feature type="transmembrane region" description="Helical" evidence="6">
    <location>
        <begin position="675"/>
        <end position="695"/>
    </location>
</feature>
<keyword evidence="5 6" id="KW-0472">Membrane</keyword>
<keyword evidence="2" id="KW-1003">Cell membrane</keyword>
<organism evidence="8 9">
    <name type="scientific">Rubricoccus marinus</name>
    <dbReference type="NCBI Taxonomy" id="716817"/>
    <lineage>
        <taxon>Bacteria</taxon>
        <taxon>Pseudomonadati</taxon>
        <taxon>Rhodothermota</taxon>
        <taxon>Rhodothermia</taxon>
        <taxon>Rhodothermales</taxon>
        <taxon>Rubricoccaceae</taxon>
        <taxon>Rubricoccus</taxon>
    </lineage>
</organism>
<evidence type="ECO:0000256" key="1">
    <source>
        <dbReference type="ARBA" id="ARBA00004651"/>
    </source>
</evidence>
<dbReference type="InterPro" id="IPR050545">
    <property type="entry name" value="Mycobact_MmpL"/>
</dbReference>
<dbReference type="PROSITE" id="PS50156">
    <property type="entry name" value="SSD"/>
    <property type="match status" value="2"/>
</dbReference>
<feature type="transmembrane region" description="Helical" evidence="6">
    <location>
        <begin position="354"/>
        <end position="374"/>
    </location>
</feature>
<dbReference type="InParanoid" id="A0A259U316"/>
<dbReference type="OrthoDB" id="9809027at2"/>
<evidence type="ECO:0000256" key="5">
    <source>
        <dbReference type="ARBA" id="ARBA00023136"/>
    </source>
</evidence>
<protein>
    <submittedName>
        <fullName evidence="8">Transporter</fullName>
    </submittedName>
</protein>
<dbReference type="PANTHER" id="PTHR33406:SF13">
    <property type="entry name" value="MEMBRANE PROTEIN YDFJ"/>
    <property type="match status" value="1"/>
</dbReference>
<feature type="transmembrane region" description="Helical" evidence="6">
    <location>
        <begin position="769"/>
        <end position="795"/>
    </location>
</feature>
<evidence type="ECO:0000256" key="3">
    <source>
        <dbReference type="ARBA" id="ARBA00022692"/>
    </source>
</evidence>
<keyword evidence="3 6" id="KW-0812">Transmembrane</keyword>
<dbReference type="SUPFAM" id="SSF82866">
    <property type="entry name" value="Multidrug efflux transporter AcrB transmembrane domain"/>
    <property type="match status" value="2"/>
</dbReference>
<feature type="transmembrane region" description="Helical" evidence="6">
    <location>
        <begin position="306"/>
        <end position="328"/>
    </location>
</feature>
<feature type="transmembrane region" description="Helical" evidence="6">
    <location>
        <begin position="743"/>
        <end position="763"/>
    </location>
</feature>
<dbReference type="PANTHER" id="PTHR33406">
    <property type="entry name" value="MEMBRANE PROTEIN MJ1562-RELATED"/>
    <property type="match status" value="1"/>
</dbReference>
<feature type="transmembrane region" description="Helical" evidence="6">
    <location>
        <begin position="435"/>
        <end position="453"/>
    </location>
</feature>
<keyword evidence="4 6" id="KW-1133">Transmembrane helix</keyword>
<dbReference type="AlphaFoldDB" id="A0A259U316"/>
<evidence type="ECO:0000313" key="8">
    <source>
        <dbReference type="EMBL" id="OZC04247.1"/>
    </source>
</evidence>
<name>A0A259U316_9BACT</name>
<comment type="caution">
    <text evidence="8">The sequence shown here is derived from an EMBL/GenBank/DDBJ whole genome shotgun (WGS) entry which is preliminary data.</text>
</comment>
<dbReference type="EMBL" id="MQWB01000001">
    <property type="protein sequence ID" value="OZC04247.1"/>
    <property type="molecule type" value="Genomic_DNA"/>
</dbReference>
<feature type="transmembrane region" description="Helical" evidence="6">
    <location>
        <begin position="651"/>
        <end position="668"/>
    </location>
</feature>
<feature type="transmembrane region" description="Helical" evidence="6">
    <location>
        <begin position="380"/>
        <end position="405"/>
    </location>
</feature>
<reference evidence="8 9" key="1">
    <citation type="submission" date="2016-11" db="EMBL/GenBank/DDBJ databases">
        <title>Study of marine rhodopsin-containing bacteria.</title>
        <authorList>
            <person name="Yoshizawa S."/>
            <person name="Kumagai Y."/>
            <person name="Kogure K."/>
        </authorList>
    </citation>
    <scope>NUCLEOTIDE SEQUENCE [LARGE SCALE GENOMIC DNA]</scope>
    <source>
        <strain evidence="8 9">SG-29</strain>
    </source>
</reference>
<evidence type="ECO:0000259" key="7">
    <source>
        <dbReference type="PROSITE" id="PS50156"/>
    </source>
</evidence>
<feature type="transmembrane region" description="Helical" evidence="6">
    <location>
        <begin position="235"/>
        <end position="252"/>
    </location>
</feature>
<evidence type="ECO:0000256" key="6">
    <source>
        <dbReference type="SAM" id="Phobius"/>
    </source>
</evidence>
<dbReference type="GO" id="GO:0005886">
    <property type="term" value="C:plasma membrane"/>
    <property type="evidence" value="ECO:0007669"/>
    <property type="project" value="UniProtKB-SubCell"/>
</dbReference>
<keyword evidence="9" id="KW-1185">Reference proteome</keyword>
<evidence type="ECO:0000313" key="9">
    <source>
        <dbReference type="Proteomes" id="UP000216446"/>
    </source>
</evidence>
<accession>A0A259U316</accession>
<proteinExistence type="predicted"/>
<sequence length="835" mass="91728">MTGLALTQVVKLNVNADLAQLLPEDYESVRALNRLKDTVGAESTVDVAIRSPSFDANKAFAEAIIPKALALRQGDGTPVFTRVDYRRDVSFIERNALYFATNEELDRLESFLRQKSREVRAANDPLRVDLLRPETDSSRRAQEESLSRLRGDLESLNLGEYLASPDSTTLAIRLYPSGSQADLGYVEDTYLAMDSLVIAMQAGRFHPEMVVTNAGRLLRQSVEVRAITEDVSRSFGAGVFAVLLTVALYFLYKTTQTRTGGRFVLRVLLSEILRTPVTALLLATPLLMALSWAGAVAAITFGTLNLMTSTLGLVLFGLGIDYGIHFYARYTEERKAGRDAADAAEETFASTGQAVAVSAMTTASALFVLMIADFRGFSEFGLIGGIGIIFALVAMLIVLPALLSLAERFRILDLRIQGEASTYEPDRRFPFSRTILGVCLAIVAVALLLLPRVRFEYDFSKLSPTYPEYDERAEAVAPVFSGSSRSNPAYILVDEADDVRRVTEALSDLAGRDSLILAVESLQERLPTQPQGIGAKLESLRELRTVLDDPFLAADTTGQVARLRRAASATQGIPLDSVPDFLTRPFTSKTGEIGNFVVVFPSGSLSDGLRSLRFAELVGEVRTEEGKTFYAASTQLVAADMLRLMQEESPRMVGITFLLVFLFVWLTFRSLKWSLVAMAPLAVGILWMLGTMVISGVTLTFYNLVVLPTVLGIGNDGGVHIAHRYREEGKGSIRRVLRSTGEHVTMGALTNLIGFGGLLLSSHPGLRSIGLLAVVGIGATMAATLVFFPALLQVLEDLRWLEPRRRRRRYELPEFKVRRPTFKLRWRPGGQPEAE</sequence>
<feature type="domain" description="SSD" evidence="7">
    <location>
        <begin position="681"/>
        <end position="794"/>
    </location>
</feature>
<dbReference type="InterPro" id="IPR000731">
    <property type="entry name" value="SSD"/>
</dbReference>
<evidence type="ECO:0000256" key="2">
    <source>
        <dbReference type="ARBA" id="ARBA00022475"/>
    </source>
</evidence>